<proteinExistence type="predicted"/>
<keyword evidence="2" id="KW-1185">Reference proteome</keyword>
<dbReference type="RefSeq" id="WP_035230744.1">
    <property type="nucleotide sequence ID" value="NZ_ARXV01000003.1"/>
</dbReference>
<reference evidence="1 2" key="1">
    <citation type="submission" date="2012-09" db="EMBL/GenBank/DDBJ databases">
        <title>Genome Sequence of alkane-degrading Bacterium Alcanivorax sp. 19-m-6.</title>
        <authorList>
            <person name="Lai Q."/>
            <person name="Shao Z."/>
        </authorList>
    </citation>
    <scope>NUCLEOTIDE SEQUENCE [LARGE SCALE GENOMIC DNA]</scope>
    <source>
        <strain evidence="1 2">19-m-6</strain>
    </source>
</reference>
<sequence>MRLIGLLIALLAVGWLVMTQLQSTSPAAVTTVDQSGDTTTIQAPQNAQQLKTFEAQVNSLAEQQNSKSQEALDQIQ</sequence>
<dbReference type="Proteomes" id="UP000029444">
    <property type="component" value="Unassembled WGS sequence"/>
</dbReference>
<evidence type="ECO:0000313" key="2">
    <source>
        <dbReference type="Proteomes" id="UP000029444"/>
    </source>
</evidence>
<comment type="caution">
    <text evidence="1">The sequence shown here is derived from an EMBL/GenBank/DDBJ whole genome shotgun (WGS) entry which is preliminary data.</text>
</comment>
<accession>A0A095SM21</accession>
<protein>
    <submittedName>
        <fullName evidence="1">Uncharacterized protein</fullName>
    </submittedName>
</protein>
<dbReference type="AlphaFoldDB" id="A0A095SM21"/>
<organism evidence="1 2">
    <name type="scientific">Alcanivorax nanhaiticus</name>
    <dbReference type="NCBI Taxonomy" id="1177154"/>
    <lineage>
        <taxon>Bacteria</taxon>
        <taxon>Pseudomonadati</taxon>
        <taxon>Pseudomonadota</taxon>
        <taxon>Gammaproteobacteria</taxon>
        <taxon>Oceanospirillales</taxon>
        <taxon>Alcanivoracaceae</taxon>
        <taxon>Alcanivorax</taxon>
    </lineage>
</organism>
<dbReference type="EMBL" id="ARXV01000003">
    <property type="protein sequence ID" value="KGD65592.1"/>
    <property type="molecule type" value="Genomic_DNA"/>
</dbReference>
<dbReference type="STRING" id="1177154.Y5S_00816"/>
<gene>
    <name evidence="1" type="ORF">Y5S_00816</name>
</gene>
<evidence type="ECO:0000313" key="1">
    <source>
        <dbReference type="EMBL" id="KGD65592.1"/>
    </source>
</evidence>
<dbReference type="PATRIC" id="fig|1177154.3.peg.823"/>
<name>A0A095SM21_9GAMM</name>